<dbReference type="HOGENOM" id="CLU_172457_1_0_9"/>
<evidence type="ECO:0000259" key="2">
    <source>
        <dbReference type="Pfam" id="PF17806"/>
    </source>
</evidence>
<protein>
    <submittedName>
        <fullName evidence="3">BFD domain protein (2Fe-2S)-binding domain protein</fullName>
    </submittedName>
</protein>
<accession>A4J5A1</accession>
<sequence length="99" mass="11106">MSQKDENDVTILCRCEDITIEEVRSYIQRGITDLEQLKRLLRVGMGPCQGRTCTPLLVNELARATGQEIKRIHLTVFRQPTTPVKLGVLAGGTDHEENS</sequence>
<evidence type="ECO:0000256" key="1">
    <source>
        <dbReference type="ARBA" id="ARBA00023002"/>
    </source>
</evidence>
<dbReference type="AlphaFoldDB" id="A4J5A1"/>
<dbReference type="PANTHER" id="PTHR42949">
    <property type="entry name" value="ANAEROBIC GLYCEROL-3-PHOSPHATE DEHYDROGENASE SUBUNIT B"/>
    <property type="match status" value="1"/>
</dbReference>
<dbReference type="GO" id="GO:0016491">
    <property type="term" value="F:oxidoreductase activity"/>
    <property type="evidence" value="ECO:0007669"/>
    <property type="project" value="UniProtKB-KW"/>
</dbReference>
<dbReference type="PANTHER" id="PTHR42949:SF3">
    <property type="entry name" value="ANAEROBIC GLYCEROL-3-PHOSPHATE DEHYDROGENASE SUBUNIT B"/>
    <property type="match status" value="1"/>
</dbReference>
<keyword evidence="4" id="KW-1185">Reference proteome</keyword>
<dbReference type="Gene3D" id="1.10.10.1100">
    <property type="entry name" value="BFD-like [2Fe-2S]-binding domain"/>
    <property type="match status" value="1"/>
</dbReference>
<dbReference type="KEGG" id="drm:Dred_1729"/>
<feature type="domain" description="SoxA A3" evidence="2">
    <location>
        <begin position="15"/>
        <end position="92"/>
    </location>
</feature>
<organism evidence="3 4">
    <name type="scientific">Desulforamulus reducens (strain ATCC BAA-1160 / DSM 100696 / MI-1)</name>
    <name type="common">Desulfotomaculum reducens</name>
    <dbReference type="NCBI Taxonomy" id="349161"/>
    <lineage>
        <taxon>Bacteria</taxon>
        <taxon>Bacillati</taxon>
        <taxon>Bacillota</taxon>
        <taxon>Clostridia</taxon>
        <taxon>Eubacteriales</taxon>
        <taxon>Peptococcaceae</taxon>
        <taxon>Desulforamulus</taxon>
    </lineage>
</organism>
<dbReference type="OrthoDB" id="9801699at2"/>
<dbReference type="InterPro" id="IPR041854">
    <property type="entry name" value="BFD-like_2Fe2S-bd_dom_sf"/>
</dbReference>
<proteinExistence type="predicted"/>
<keyword evidence="1" id="KW-0560">Oxidoreductase</keyword>
<evidence type="ECO:0000313" key="4">
    <source>
        <dbReference type="Proteomes" id="UP000001556"/>
    </source>
</evidence>
<dbReference type="InterPro" id="IPR051691">
    <property type="entry name" value="Metab_Enz_Cyan_OpOx_G3PDH"/>
</dbReference>
<dbReference type="STRING" id="349161.Dred_1729"/>
<dbReference type="CDD" id="cd19946">
    <property type="entry name" value="GlpA-like_Fer2_BFD-like"/>
    <property type="match status" value="1"/>
</dbReference>
<reference evidence="3 4" key="1">
    <citation type="submission" date="2007-03" db="EMBL/GenBank/DDBJ databases">
        <title>Complete sequence of Desulfotomaculum reducens MI-1.</title>
        <authorList>
            <consortium name="US DOE Joint Genome Institute"/>
            <person name="Copeland A."/>
            <person name="Lucas S."/>
            <person name="Lapidus A."/>
            <person name="Barry K."/>
            <person name="Detter J.C."/>
            <person name="Glavina del Rio T."/>
            <person name="Hammon N."/>
            <person name="Israni S."/>
            <person name="Dalin E."/>
            <person name="Tice H."/>
            <person name="Pitluck S."/>
            <person name="Sims D."/>
            <person name="Brettin T."/>
            <person name="Bruce D."/>
            <person name="Han C."/>
            <person name="Tapia R."/>
            <person name="Schmutz J."/>
            <person name="Larimer F."/>
            <person name="Land M."/>
            <person name="Hauser L."/>
            <person name="Kyrpides N."/>
            <person name="Kim E."/>
            <person name="Tebo B.M."/>
            <person name="Richardson P."/>
        </authorList>
    </citation>
    <scope>NUCLEOTIDE SEQUENCE [LARGE SCALE GENOMIC DNA]</scope>
    <source>
        <strain evidence="3 4">MI-1</strain>
    </source>
</reference>
<dbReference type="EMBL" id="CP000612">
    <property type="protein sequence ID" value="ABO50254.1"/>
    <property type="molecule type" value="Genomic_DNA"/>
</dbReference>
<gene>
    <name evidence="3" type="ordered locus">Dred_1729</name>
</gene>
<dbReference type="Pfam" id="PF17806">
    <property type="entry name" value="SO_alpha_A3"/>
    <property type="match status" value="1"/>
</dbReference>
<name>A4J5A1_DESRM</name>
<evidence type="ECO:0000313" key="3">
    <source>
        <dbReference type="EMBL" id="ABO50254.1"/>
    </source>
</evidence>
<dbReference type="InterPro" id="IPR041117">
    <property type="entry name" value="SoxA_A3"/>
</dbReference>
<dbReference type="RefSeq" id="WP_011878068.1">
    <property type="nucleotide sequence ID" value="NC_009253.1"/>
</dbReference>
<dbReference type="eggNOG" id="COG1251">
    <property type="taxonomic scope" value="Bacteria"/>
</dbReference>
<dbReference type="Proteomes" id="UP000001556">
    <property type="component" value="Chromosome"/>
</dbReference>